<dbReference type="Proteomes" id="UP000077381">
    <property type="component" value="Unassembled WGS sequence"/>
</dbReference>
<dbReference type="AlphaFoldDB" id="A0A177HEP5"/>
<comment type="caution">
    <text evidence="1">The sequence shown here is derived from an EMBL/GenBank/DDBJ whole genome shotgun (WGS) entry which is preliminary data.</text>
</comment>
<evidence type="ECO:0000313" key="2">
    <source>
        <dbReference type="Proteomes" id="UP000077381"/>
    </source>
</evidence>
<proteinExistence type="predicted"/>
<organism evidence="1 2">
    <name type="scientific">Streptomyces jeddahensis</name>
    <dbReference type="NCBI Taxonomy" id="1716141"/>
    <lineage>
        <taxon>Bacteria</taxon>
        <taxon>Bacillati</taxon>
        <taxon>Actinomycetota</taxon>
        <taxon>Actinomycetes</taxon>
        <taxon>Kitasatosporales</taxon>
        <taxon>Streptomycetaceae</taxon>
        <taxon>Streptomyces</taxon>
    </lineage>
</organism>
<reference evidence="1 2" key="1">
    <citation type="submission" date="2015-12" db="EMBL/GenBank/DDBJ databases">
        <title>Genome sequence of Streptomyces sp. G25.</title>
        <authorList>
            <person name="Poehlein A."/>
            <person name="Roettig A."/>
            <person name="Hiessl S."/>
            <person name="Hauschild P."/>
            <person name="Schauer J."/>
            <person name="Madkour M.H."/>
            <person name="Al-Ansari A.M."/>
            <person name="Almakishah N.H."/>
            <person name="Steinbuechel A."/>
            <person name="Daniel R."/>
        </authorList>
    </citation>
    <scope>NUCLEOTIDE SEQUENCE [LARGE SCALE GENOMIC DNA]</scope>
    <source>
        <strain evidence="2">G25(2015)</strain>
    </source>
</reference>
<dbReference type="STRING" id="1716141.STSP_72230"/>
<dbReference type="EMBL" id="LOHS01000200">
    <property type="protein sequence ID" value="OAH09371.1"/>
    <property type="molecule type" value="Genomic_DNA"/>
</dbReference>
<gene>
    <name evidence="1" type="ORF">STSP_72230</name>
</gene>
<dbReference type="RefSeq" id="WP_067285241.1">
    <property type="nucleotide sequence ID" value="NZ_LOHS01000200.1"/>
</dbReference>
<sequence length="64" mass="7218">MTLFQEGDKVIFDETVSLTTDGLSPSHEGVIAEVNIRNDAVWYTIDVDGRIHRVWERQITGQTG</sequence>
<dbReference type="PATRIC" id="fig|1716141.3.peg.7655"/>
<keyword evidence="2" id="KW-1185">Reference proteome</keyword>
<name>A0A177HEP5_9ACTN</name>
<accession>A0A177HEP5</accession>
<evidence type="ECO:0000313" key="1">
    <source>
        <dbReference type="EMBL" id="OAH09371.1"/>
    </source>
</evidence>
<protein>
    <submittedName>
        <fullName evidence="1">Uncharacterized protein</fullName>
    </submittedName>
</protein>